<dbReference type="Proteomes" id="UP000054248">
    <property type="component" value="Unassembled WGS sequence"/>
</dbReference>
<evidence type="ECO:0000256" key="1">
    <source>
        <dbReference type="SAM" id="MobiDB-lite"/>
    </source>
</evidence>
<name>A0A0C3LTS4_9AGAM</name>
<feature type="compositionally biased region" description="Polar residues" evidence="1">
    <location>
        <begin position="122"/>
        <end position="133"/>
    </location>
</feature>
<dbReference type="AlphaFoldDB" id="A0A0C3LTS4"/>
<evidence type="ECO:0000313" key="3">
    <source>
        <dbReference type="Proteomes" id="UP000054248"/>
    </source>
</evidence>
<dbReference type="HOGENOM" id="CLU_1705549_0_0_1"/>
<keyword evidence="3" id="KW-1185">Reference proteome</keyword>
<proteinExistence type="predicted"/>
<feature type="region of interest" description="Disordered" evidence="1">
    <location>
        <begin position="104"/>
        <end position="135"/>
    </location>
</feature>
<dbReference type="OrthoDB" id="10349288at2759"/>
<gene>
    <name evidence="2" type="ORF">M407DRAFT_97918</name>
</gene>
<protein>
    <submittedName>
        <fullName evidence="2">Uncharacterized protein</fullName>
    </submittedName>
</protein>
<organism evidence="2 3">
    <name type="scientific">Tulasnella calospora MUT 4182</name>
    <dbReference type="NCBI Taxonomy" id="1051891"/>
    <lineage>
        <taxon>Eukaryota</taxon>
        <taxon>Fungi</taxon>
        <taxon>Dikarya</taxon>
        <taxon>Basidiomycota</taxon>
        <taxon>Agaricomycotina</taxon>
        <taxon>Agaricomycetes</taxon>
        <taxon>Cantharellales</taxon>
        <taxon>Tulasnellaceae</taxon>
        <taxon>Tulasnella</taxon>
    </lineage>
</organism>
<dbReference type="EMBL" id="KN823054">
    <property type="protein sequence ID" value="KIO24762.1"/>
    <property type="molecule type" value="Genomic_DNA"/>
</dbReference>
<reference evidence="3" key="2">
    <citation type="submission" date="2015-01" db="EMBL/GenBank/DDBJ databases">
        <title>Evolutionary Origins and Diversification of the Mycorrhizal Mutualists.</title>
        <authorList>
            <consortium name="DOE Joint Genome Institute"/>
            <consortium name="Mycorrhizal Genomics Consortium"/>
            <person name="Kohler A."/>
            <person name="Kuo A."/>
            <person name="Nagy L.G."/>
            <person name="Floudas D."/>
            <person name="Copeland A."/>
            <person name="Barry K.W."/>
            <person name="Cichocki N."/>
            <person name="Veneault-Fourrey C."/>
            <person name="LaButti K."/>
            <person name="Lindquist E.A."/>
            <person name="Lipzen A."/>
            <person name="Lundell T."/>
            <person name="Morin E."/>
            <person name="Murat C."/>
            <person name="Riley R."/>
            <person name="Ohm R."/>
            <person name="Sun H."/>
            <person name="Tunlid A."/>
            <person name="Henrissat B."/>
            <person name="Grigoriev I.V."/>
            <person name="Hibbett D.S."/>
            <person name="Martin F."/>
        </authorList>
    </citation>
    <scope>NUCLEOTIDE SEQUENCE [LARGE SCALE GENOMIC DNA]</scope>
    <source>
        <strain evidence="3">MUT 4182</strain>
    </source>
</reference>
<feature type="region of interest" description="Disordered" evidence="1">
    <location>
        <begin position="20"/>
        <end position="66"/>
    </location>
</feature>
<accession>A0A0C3LTS4</accession>
<evidence type="ECO:0000313" key="2">
    <source>
        <dbReference type="EMBL" id="KIO24762.1"/>
    </source>
</evidence>
<reference evidence="2 3" key="1">
    <citation type="submission" date="2014-04" db="EMBL/GenBank/DDBJ databases">
        <authorList>
            <consortium name="DOE Joint Genome Institute"/>
            <person name="Kuo A."/>
            <person name="Girlanda M."/>
            <person name="Perotto S."/>
            <person name="Kohler A."/>
            <person name="Nagy L.G."/>
            <person name="Floudas D."/>
            <person name="Copeland A."/>
            <person name="Barry K.W."/>
            <person name="Cichocki N."/>
            <person name="Veneault-Fourrey C."/>
            <person name="LaButti K."/>
            <person name="Lindquist E.A."/>
            <person name="Lipzen A."/>
            <person name="Lundell T."/>
            <person name="Morin E."/>
            <person name="Murat C."/>
            <person name="Sun H."/>
            <person name="Tunlid A."/>
            <person name="Henrissat B."/>
            <person name="Grigoriev I.V."/>
            <person name="Hibbett D.S."/>
            <person name="Martin F."/>
            <person name="Nordberg H.P."/>
            <person name="Cantor M.N."/>
            <person name="Hua S.X."/>
        </authorList>
    </citation>
    <scope>NUCLEOTIDE SEQUENCE [LARGE SCALE GENOMIC DNA]</scope>
    <source>
        <strain evidence="2 3">MUT 4182</strain>
    </source>
</reference>
<sequence length="154" mass="17120">MASEPTAEKNIWFSSSQLISKNRPPCQHQGQRDPLLSPPSDALSTRSSQRRTRLQIPKSPAPTSPCHVALGPVIIPLGLQASTTRRRFCATYSLSGCLVRCSKGRSYPSPVSPDRNKPPRSTPQRTSNRQLQTRLLPHRFCLEGRPLTHNGGWE</sequence>